<dbReference type="InterPro" id="IPR043129">
    <property type="entry name" value="ATPase_NBD"/>
</dbReference>
<dbReference type="WBParaSite" id="PDA_v2.g28233.t1">
    <property type="protein sequence ID" value="PDA_v2.g28233.t1"/>
    <property type="gene ID" value="PDA_v2.g28233"/>
</dbReference>
<evidence type="ECO:0000313" key="6">
    <source>
        <dbReference type="WBParaSite" id="PDA_v2.g28233.t1"/>
    </source>
</evidence>
<dbReference type="Gene3D" id="3.30.30.30">
    <property type="match status" value="1"/>
</dbReference>
<keyword evidence="3 4" id="KW-0067">ATP-binding</keyword>
<dbReference type="InterPro" id="IPR013126">
    <property type="entry name" value="Hsp_70_fam"/>
</dbReference>
<dbReference type="GO" id="GO:0140662">
    <property type="term" value="F:ATP-dependent protein folding chaperone"/>
    <property type="evidence" value="ECO:0007669"/>
    <property type="project" value="InterPro"/>
</dbReference>
<protein>
    <submittedName>
        <fullName evidence="6">Uncharacterized protein</fullName>
    </submittedName>
</protein>
<keyword evidence="5" id="KW-1185">Reference proteome</keyword>
<reference evidence="6" key="1">
    <citation type="submission" date="2022-11" db="UniProtKB">
        <authorList>
            <consortium name="WormBaseParasite"/>
        </authorList>
    </citation>
    <scope>IDENTIFICATION</scope>
</reference>
<evidence type="ECO:0000256" key="1">
    <source>
        <dbReference type="ARBA" id="ARBA00007381"/>
    </source>
</evidence>
<dbReference type="Pfam" id="PF00012">
    <property type="entry name" value="HSP70"/>
    <property type="match status" value="1"/>
</dbReference>
<name>A0A914QFL8_9BILA</name>
<evidence type="ECO:0000256" key="4">
    <source>
        <dbReference type="RuleBase" id="RU003322"/>
    </source>
</evidence>
<dbReference type="PRINTS" id="PR00301">
    <property type="entry name" value="HEATSHOCK70"/>
</dbReference>
<dbReference type="SUPFAM" id="SSF53067">
    <property type="entry name" value="Actin-like ATPase domain"/>
    <property type="match status" value="2"/>
</dbReference>
<dbReference type="Proteomes" id="UP000887578">
    <property type="component" value="Unplaced"/>
</dbReference>
<organism evidence="5 6">
    <name type="scientific">Panagrolaimus davidi</name>
    <dbReference type="NCBI Taxonomy" id="227884"/>
    <lineage>
        <taxon>Eukaryota</taxon>
        <taxon>Metazoa</taxon>
        <taxon>Ecdysozoa</taxon>
        <taxon>Nematoda</taxon>
        <taxon>Chromadorea</taxon>
        <taxon>Rhabditida</taxon>
        <taxon>Tylenchina</taxon>
        <taxon>Panagrolaimomorpha</taxon>
        <taxon>Panagrolaimoidea</taxon>
        <taxon>Panagrolaimidae</taxon>
        <taxon>Panagrolaimus</taxon>
    </lineage>
</organism>
<dbReference type="GO" id="GO:0005524">
    <property type="term" value="F:ATP binding"/>
    <property type="evidence" value="ECO:0007669"/>
    <property type="project" value="UniProtKB-KW"/>
</dbReference>
<keyword evidence="2 4" id="KW-0547">Nucleotide-binding</keyword>
<evidence type="ECO:0000256" key="2">
    <source>
        <dbReference type="ARBA" id="ARBA00022741"/>
    </source>
</evidence>
<accession>A0A914QFL8</accession>
<comment type="similarity">
    <text evidence="1 4">Belongs to the heat shock protein 70 family.</text>
</comment>
<sequence>MPWEAKKLNDYISEIIQLTEKSIDFFYIILDDTFLNNFRKKIVQICKIHKLKHYEIVNDYKADAVIALEFMKNLSSNELWIFNCFHRGICCSIWEKNADSGFFLFEHCRQNRTTHGDNPSINELTSLKKDIEVAIHKKSLLPVLVIIQRAKQFDELCYKTAFNDYQNIFFYKQKSFAYSFVSHIQNLFKYNINDIFGREIDFKINEIPIANFIANSKMPFMNEYEINVMQSNTIFKVYEKNLLTQEIPLKEKGIINVNIDINEDGIYNVEIKRKITIWDPFPFSDKMNFEMENQIFVIPSKLPIYNAKLNAVGIDLGTLECCAFVIRKHGPDGVVLDEFTAQRTLPSNMNLSQLNFCYGQIAINRMDINAQFSIFDIKQLLGKTFNEIVIDPLWPFEVVDYGNQISLTCGKFDEETLIFGTSTALCSVLLKFMKQKIEEYQGTILSEAVITVPSSFSEKQKEATIEAAEIAKWKSVYLLPEPIAAAIAYSYEIEIPNRSTFLLFDCGGGTTDICIAKVCDNRIKIICDNGDLFLGGKDFDKLLINYFNSVLKHMYEVNVLETNKKYRLMIKCREIKHNLSTYENDKLDVDDFKFDDYSDIPITRKEFEDMATDLILRAKNLIAESLRNAKFTSDNIDTVFQVGGGCRMPMIKKMLKDMFPNAEHKCSIHPEELVAKGAALYSYSLKME</sequence>
<dbReference type="Gene3D" id="3.90.640.10">
    <property type="entry name" value="Actin, Chain A, domain 4"/>
    <property type="match status" value="1"/>
</dbReference>
<evidence type="ECO:0000256" key="3">
    <source>
        <dbReference type="ARBA" id="ARBA00022840"/>
    </source>
</evidence>
<proteinExistence type="inferred from homology"/>
<dbReference type="Gene3D" id="3.30.420.40">
    <property type="match status" value="2"/>
</dbReference>
<dbReference type="AlphaFoldDB" id="A0A914QFL8"/>
<dbReference type="PANTHER" id="PTHR19375">
    <property type="entry name" value="HEAT SHOCK PROTEIN 70KDA"/>
    <property type="match status" value="1"/>
</dbReference>
<evidence type="ECO:0000313" key="5">
    <source>
        <dbReference type="Proteomes" id="UP000887578"/>
    </source>
</evidence>